<dbReference type="SMART" id="SM00248">
    <property type="entry name" value="ANK"/>
    <property type="match status" value="4"/>
</dbReference>
<dbReference type="InterPro" id="IPR036770">
    <property type="entry name" value="Ankyrin_rpt-contain_sf"/>
</dbReference>
<proteinExistence type="predicted"/>
<dbReference type="EMBL" id="MQTW01000723">
    <property type="protein sequence ID" value="RYC79231.1"/>
    <property type="molecule type" value="Genomic_DNA"/>
</dbReference>
<evidence type="ECO:0000256" key="1">
    <source>
        <dbReference type="ARBA" id="ARBA00022737"/>
    </source>
</evidence>
<feature type="repeat" description="ANK" evidence="3">
    <location>
        <begin position="188"/>
        <end position="228"/>
    </location>
</feature>
<dbReference type="AlphaFoldDB" id="A0A4Q2UXS6"/>
<evidence type="ECO:0000256" key="2">
    <source>
        <dbReference type="ARBA" id="ARBA00023043"/>
    </source>
</evidence>
<protein>
    <submittedName>
        <fullName evidence="4">Uncharacterized protein</fullName>
    </submittedName>
</protein>
<dbReference type="SUPFAM" id="SSF48403">
    <property type="entry name" value="Ankyrin repeat"/>
    <property type="match status" value="1"/>
</dbReference>
<evidence type="ECO:0000313" key="4">
    <source>
        <dbReference type="EMBL" id="RYC79231.1"/>
    </source>
</evidence>
<comment type="caution">
    <text evidence="4">The sequence shown here is derived from an EMBL/GenBank/DDBJ whole genome shotgun (WGS) entry which is preliminary data.</text>
</comment>
<dbReference type="PROSITE" id="PS50088">
    <property type="entry name" value="ANK_REPEAT"/>
    <property type="match status" value="1"/>
</dbReference>
<keyword evidence="1" id="KW-0677">Repeat</keyword>
<dbReference type="InterPro" id="IPR002110">
    <property type="entry name" value="Ankyrin_rpt"/>
</dbReference>
<dbReference type="InterPro" id="IPR050889">
    <property type="entry name" value="Dendritic_Spine_Reg/Scaffold"/>
</dbReference>
<dbReference type="Gene3D" id="1.25.40.20">
    <property type="entry name" value="Ankyrin repeat-containing domain"/>
    <property type="match status" value="1"/>
</dbReference>
<sequence length="463" mass="52266">MISEIQLEIASSACDGSLAKLRKCNRFCRDFFKRYLYLRHVQLKSYKPIEQAVIYYTEEAPIKSVFEAYMKAGGDIRQKMEVKKGYPAALLEAKEVTTFDVASVRGYCDVVNFLLEQNYFQVGESIETLLYSLRAGQPKTSKLLIDKGADIWSATAGSALHAAAQGGLPEMVRFLVDEKKQDPNEYHEGFTALHKAIVSAQKSGDEKRFLPTIVALLERGAEIDMITQTGHYGVNVHQDRPLTLACDLGLFEIATLLLQEGAYPCMNTIIDPKAVLASLQDCYMLKNRDNDAVVDFITELTVRAGDPDLVHPETGPGLIVPCSFEVFMAHMVYCPTNSGFFKVTYALLCAEVGVPDLVRQALTDRAEIRCRLVDLKLAFIWLPYLGDGQITDTDRRLIWHIRHEIEDIRTLFDSQDNEEVILSGSCPPSDVRQILQEWKKDVNDFFNKDRSHQDLRTVTKWSS</sequence>
<evidence type="ECO:0000313" key="5">
    <source>
        <dbReference type="Proteomes" id="UP000290540"/>
    </source>
</evidence>
<dbReference type="Pfam" id="PF12796">
    <property type="entry name" value="Ank_2"/>
    <property type="match status" value="1"/>
</dbReference>
<dbReference type="PANTHER" id="PTHR24166">
    <property type="entry name" value="ROLLING PEBBLES, ISOFORM B"/>
    <property type="match status" value="1"/>
</dbReference>
<name>A0A4Q2UXS6_FUSOX</name>
<gene>
    <name evidence="4" type="ORF">BFJ63_vAg17893</name>
</gene>
<reference evidence="4 5" key="1">
    <citation type="submission" date="2016-12" db="EMBL/GenBank/DDBJ databases">
        <title>Draft genome sequence of Fusarium oxysporum causing rot on Narcissus.</title>
        <authorList>
            <person name="Armitage A.D."/>
            <person name="Taylor A."/>
            <person name="Clarkson J.P."/>
            <person name="Harrison R.J."/>
            <person name="Jackson A.C."/>
        </authorList>
    </citation>
    <scope>NUCLEOTIDE SEQUENCE [LARGE SCALE GENOMIC DNA]</scope>
    <source>
        <strain evidence="4 5">N139</strain>
    </source>
</reference>
<accession>A0A4Q2UXS6</accession>
<dbReference type="PANTHER" id="PTHR24166:SF48">
    <property type="entry name" value="PROTEIN VAPYRIN"/>
    <property type="match status" value="1"/>
</dbReference>
<keyword evidence="2 3" id="KW-0040">ANK repeat</keyword>
<dbReference type="Proteomes" id="UP000290540">
    <property type="component" value="Unassembled WGS sequence"/>
</dbReference>
<evidence type="ECO:0000256" key="3">
    <source>
        <dbReference type="PROSITE-ProRule" id="PRU00023"/>
    </source>
</evidence>
<organism evidence="4 5">
    <name type="scientific">Fusarium oxysporum f. sp. narcissi</name>
    <dbReference type="NCBI Taxonomy" id="451672"/>
    <lineage>
        <taxon>Eukaryota</taxon>
        <taxon>Fungi</taxon>
        <taxon>Dikarya</taxon>
        <taxon>Ascomycota</taxon>
        <taxon>Pezizomycotina</taxon>
        <taxon>Sordariomycetes</taxon>
        <taxon>Hypocreomycetidae</taxon>
        <taxon>Hypocreales</taxon>
        <taxon>Nectriaceae</taxon>
        <taxon>Fusarium</taxon>
        <taxon>Fusarium oxysporum species complex</taxon>
    </lineage>
</organism>